<feature type="domain" description="RRM" evidence="4">
    <location>
        <begin position="1"/>
        <end position="79"/>
    </location>
</feature>
<reference evidence="5 6" key="1">
    <citation type="journal article" date="2010" name="Nature">
        <title>Comparative genomics reveals mobile pathogenicity chromosomes in Fusarium.</title>
        <authorList>
            <person name="Ma L.J."/>
            <person name="van der Does H.C."/>
            <person name="Borkovich K.A."/>
            <person name="Coleman J.J."/>
            <person name="Daboussi M.J."/>
            <person name="Di Pietro A."/>
            <person name="Dufresne M."/>
            <person name="Freitag M."/>
            <person name="Grabherr M."/>
            <person name="Henrissat B."/>
            <person name="Houterman P.M."/>
            <person name="Kang S."/>
            <person name="Shim W.B."/>
            <person name="Woloshuk C."/>
            <person name="Xie X."/>
            <person name="Xu J.R."/>
            <person name="Antoniw J."/>
            <person name="Baker S.E."/>
            <person name="Bluhm B.H."/>
            <person name="Breakspear A."/>
            <person name="Brown D.W."/>
            <person name="Butchko R.A."/>
            <person name="Chapman S."/>
            <person name="Coulson R."/>
            <person name="Coutinho P.M."/>
            <person name="Danchin E.G."/>
            <person name="Diener A."/>
            <person name="Gale L.R."/>
            <person name="Gardiner D.M."/>
            <person name="Goff S."/>
            <person name="Hammond-Kosack K.E."/>
            <person name="Hilburn K."/>
            <person name="Hua-Van A."/>
            <person name="Jonkers W."/>
            <person name="Kazan K."/>
            <person name="Kodira C.D."/>
            <person name="Koehrsen M."/>
            <person name="Kumar L."/>
            <person name="Lee Y.H."/>
            <person name="Li L."/>
            <person name="Manners J.M."/>
            <person name="Miranda-Saavedra D."/>
            <person name="Mukherjee M."/>
            <person name="Park G."/>
            <person name="Park J."/>
            <person name="Park S.Y."/>
            <person name="Proctor R.H."/>
            <person name="Regev A."/>
            <person name="Ruiz-Roldan M.C."/>
            <person name="Sain D."/>
            <person name="Sakthikumar S."/>
            <person name="Sykes S."/>
            <person name="Schwartz D.C."/>
            <person name="Turgeon B.G."/>
            <person name="Wapinski I."/>
            <person name="Yoder O."/>
            <person name="Young S."/>
            <person name="Zeng Q."/>
            <person name="Zhou S."/>
            <person name="Galagan J."/>
            <person name="Cuomo C.A."/>
            <person name="Kistler H.C."/>
            <person name="Rep M."/>
        </authorList>
    </citation>
    <scope>NUCLEOTIDE SEQUENCE [LARGE SCALE GENOMIC DNA]</scope>
    <source>
        <strain evidence="6">M3125 / FGSC 7600</strain>
    </source>
</reference>
<dbReference type="PROSITE" id="PS50102">
    <property type="entry name" value="RRM"/>
    <property type="match status" value="1"/>
</dbReference>
<dbReference type="RefSeq" id="XP_018760389.1">
    <property type="nucleotide sequence ID" value="XM_018906527.1"/>
</dbReference>
<dbReference type="GO" id="GO:0003723">
    <property type="term" value="F:RNA binding"/>
    <property type="evidence" value="ECO:0007669"/>
    <property type="project" value="UniProtKB-UniRule"/>
</dbReference>
<feature type="compositionally biased region" description="Gly residues" evidence="3">
    <location>
        <begin position="85"/>
        <end position="108"/>
    </location>
</feature>
<dbReference type="SMART" id="SM00360">
    <property type="entry name" value="RRM"/>
    <property type="match status" value="1"/>
</dbReference>
<dbReference type="KEGG" id="fvr:FVEG_17278"/>
<name>W7MRV2_GIBM7</name>
<gene>
    <name evidence="5" type="ORF">FVEG_17278</name>
</gene>
<keyword evidence="1 2" id="KW-0694">RNA-binding</keyword>
<dbReference type="GeneID" id="30074154"/>
<evidence type="ECO:0000313" key="6">
    <source>
        <dbReference type="Proteomes" id="UP000009096"/>
    </source>
</evidence>
<dbReference type="OrthoDB" id="439808at2759"/>
<accession>W7MRV2</accession>
<dbReference type="VEuPathDB" id="FungiDB:FVEG_17278"/>
<dbReference type="SUPFAM" id="SSF54928">
    <property type="entry name" value="RNA-binding domain, RBD"/>
    <property type="match status" value="1"/>
</dbReference>
<dbReference type="EMBL" id="DS022260">
    <property type="protein sequence ID" value="EWG54198.1"/>
    <property type="molecule type" value="Genomic_DNA"/>
</dbReference>
<dbReference type="EMBL" id="CM000581">
    <property type="protein sequence ID" value="EWG54198.1"/>
    <property type="molecule type" value="Genomic_DNA"/>
</dbReference>
<dbReference type="STRING" id="334819.W7MRV2"/>
<evidence type="ECO:0000256" key="1">
    <source>
        <dbReference type="ARBA" id="ARBA00022884"/>
    </source>
</evidence>
<evidence type="ECO:0000256" key="2">
    <source>
        <dbReference type="PROSITE-ProRule" id="PRU00176"/>
    </source>
</evidence>
<organism evidence="5 6">
    <name type="scientific">Gibberella moniliformis (strain M3125 / FGSC 7600)</name>
    <name type="common">Maize ear and stalk rot fungus</name>
    <name type="synonym">Fusarium verticillioides</name>
    <dbReference type="NCBI Taxonomy" id="334819"/>
    <lineage>
        <taxon>Eukaryota</taxon>
        <taxon>Fungi</taxon>
        <taxon>Dikarya</taxon>
        <taxon>Ascomycota</taxon>
        <taxon>Pezizomycotina</taxon>
        <taxon>Sordariomycetes</taxon>
        <taxon>Hypocreomycetidae</taxon>
        <taxon>Hypocreales</taxon>
        <taxon>Nectriaceae</taxon>
        <taxon>Fusarium</taxon>
        <taxon>Fusarium fujikuroi species complex</taxon>
    </lineage>
</organism>
<proteinExistence type="predicted"/>
<dbReference type="InterPro" id="IPR000504">
    <property type="entry name" value="RRM_dom"/>
</dbReference>
<keyword evidence="6" id="KW-1185">Reference proteome</keyword>
<evidence type="ECO:0000259" key="4">
    <source>
        <dbReference type="PROSITE" id="PS50102"/>
    </source>
</evidence>
<protein>
    <recommendedName>
        <fullName evidence="4">RRM domain-containing protein</fullName>
    </recommendedName>
</protein>
<evidence type="ECO:0000313" key="5">
    <source>
        <dbReference type="EMBL" id="EWG54198.1"/>
    </source>
</evidence>
<dbReference type="Pfam" id="PF00076">
    <property type="entry name" value="RRM_1"/>
    <property type="match status" value="1"/>
</dbReference>
<dbReference type="Gene3D" id="3.30.70.330">
    <property type="match status" value="1"/>
</dbReference>
<dbReference type="PANTHER" id="PTHR48027">
    <property type="entry name" value="HETEROGENEOUS NUCLEAR RIBONUCLEOPROTEIN 87F-RELATED"/>
    <property type="match status" value="1"/>
</dbReference>
<dbReference type="Proteomes" id="UP000009096">
    <property type="component" value="Chromosome 4"/>
</dbReference>
<feature type="region of interest" description="Disordered" evidence="3">
    <location>
        <begin position="80"/>
        <end position="108"/>
    </location>
</feature>
<dbReference type="InterPro" id="IPR052462">
    <property type="entry name" value="SLIRP/GR-RBP-like"/>
</dbReference>
<dbReference type="InterPro" id="IPR012677">
    <property type="entry name" value="Nucleotide-bd_a/b_plait_sf"/>
</dbReference>
<evidence type="ECO:0000256" key="3">
    <source>
        <dbReference type="SAM" id="MobiDB-lite"/>
    </source>
</evidence>
<dbReference type="AlphaFoldDB" id="W7MRV2"/>
<dbReference type="InterPro" id="IPR035979">
    <property type="entry name" value="RBD_domain_sf"/>
</dbReference>
<sequence length="108" mass="11106">MSLHVGNLSSDTTDDTLRSCFEQFGVVTNVIVMRDRDTGSSRGYGYVSFDNSSQAESAITCANGKEIDGNCFTVKFASGRATPADGGGGPPRRYGGGGYDGGGYDGGG</sequence>